<proteinExistence type="inferred from homology"/>
<dbReference type="Pfam" id="PF07650">
    <property type="entry name" value="KH_2"/>
    <property type="match status" value="1"/>
</dbReference>
<feature type="binding site" evidence="6">
    <location>
        <begin position="17"/>
        <end position="24"/>
    </location>
    <ligand>
        <name>GTP</name>
        <dbReference type="ChEBI" id="CHEBI:37565"/>
    </ligand>
</feature>
<evidence type="ECO:0000259" key="9">
    <source>
        <dbReference type="PROSITE" id="PS50823"/>
    </source>
</evidence>
<evidence type="ECO:0000256" key="7">
    <source>
        <dbReference type="PROSITE-ProRule" id="PRU01050"/>
    </source>
</evidence>
<evidence type="ECO:0000259" key="10">
    <source>
        <dbReference type="PROSITE" id="PS51713"/>
    </source>
</evidence>
<evidence type="ECO:0000256" key="2">
    <source>
        <dbReference type="ARBA" id="ARBA00020484"/>
    </source>
</evidence>
<dbReference type="InterPro" id="IPR006073">
    <property type="entry name" value="GTP-bd"/>
</dbReference>
<comment type="caution">
    <text evidence="11">The sequence shown here is derived from an EMBL/GenBank/DDBJ whole genome shotgun (WGS) entry which is preliminary data.</text>
</comment>
<feature type="domain" description="KH type-2" evidence="9">
    <location>
        <begin position="218"/>
        <end position="296"/>
    </location>
</feature>
<dbReference type="InterPro" id="IPR027417">
    <property type="entry name" value="P-loop_NTPase"/>
</dbReference>
<dbReference type="HAMAP" id="MF_00367">
    <property type="entry name" value="GTPase_Era"/>
    <property type="match status" value="1"/>
</dbReference>
<dbReference type="InterPro" id="IPR015946">
    <property type="entry name" value="KH_dom-like_a/b"/>
</dbReference>
<dbReference type="PANTHER" id="PTHR42698">
    <property type="entry name" value="GTPASE ERA"/>
    <property type="match status" value="1"/>
</dbReference>
<dbReference type="InterPro" id="IPR005662">
    <property type="entry name" value="GTPase_Era-like"/>
</dbReference>
<accession>A0A921AU74</accession>
<dbReference type="GO" id="GO:0070181">
    <property type="term" value="F:small ribosomal subunit rRNA binding"/>
    <property type="evidence" value="ECO:0007669"/>
    <property type="project" value="UniProtKB-UniRule"/>
</dbReference>
<dbReference type="GO" id="GO:0005886">
    <property type="term" value="C:plasma membrane"/>
    <property type="evidence" value="ECO:0007669"/>
    <property type="project" value="UniProtKB-SubCell"/>
</dbReference>
<sequence>MAKIQNEHRCGWVALMGPPNAGKSTLLNALLGQKISIVTSKPQTTRSRVVGIMSEPGAQVIFMDTPGVNHSRQQQRGHLSKMMSQAAWQSMAAAHAVMLVLDADLYLRRPEFLERDIQSLRDALADDERPLLVVVNKVDLFHDKSRMLPLLVKLQEYFPKAEVFPMSALTKDGLDELKKIIAGMMPEGASQFPEDQLSTAPTRFLAAEIVREKVFERLRQEVPYTTAVDIESWEEDPERDLTIIHAVIFVQRPSHKAMVIGRAGATIKEIGTDARRDIQKLIGGKVHLQLFVKVKDNWAEDTELLHDLGLEDE</sequence>
<dbReference type="AlphaFoldDB" id="A0A921AU74"/>
<comment type="function">
    <text evidence="6">An essential GTPase that binds both GDP and GTP, with rapid nucleotide exchange. Plays a role in 16S rRNA processing and 30S ribosomal subunit biogenesis and possibly also in cell cycle regulation and energy metabolism.</text>
</comment>
<dbReference type="Pfam" id="PF01926">
    <property type="entry name" value="MMR_HSR1"/>
    <property type="match status" value="1"/>
</dbReference>
<dbReference type="GO" id="GO:0043024">
    <property type="term" value="F:ribosomal small subunit binding"/>
    <property type="evidence" value="ECO:0007669"/>
    <property type="project" value="TreeGrafter"/>
</dbReference>
<dbReference type="PANTHER" id="PTHR42698:SF1">
    <property type="entry name" value="GTPASE ERA, MITOCHONDRIAL"/>
    <property type="match status" value="1"/>
</dbReference>
<evidence type="ECO:0000256" key="8">
    <source>
        <dbReference type="RuleBase" id="RU003761"/>
    </source>
</evidence>
<gene>
    <name evidence="6 11" type="primary">era</name>
    <name evidence="11" type="ORF">K8W16_00740</name>
</gene>
<keyword evidence="3 6" id="KW-0547">Nucleotide-binding</keyword>
<evidence type="ECO:0000256" key="5">
    <source>
        <dbReference type="ARBA" id="ARBA00023134"/>
    </source>
</evidence>
<keyword evidence="6" id="KW-0963">Cytoplasm</keyword>
<dbReference type="NCBIfam" id="TIGR00436">
    <property type="entry name" value="era"/>
    <property type="match status" value="1"/>
</dbReference>
<evidence type="ECO:0000256" key="4">
    <source>
        <dbReference type="ARBA" id="ARBA00022884"/>
    </source>
</evidence>
<evidence type="ECO:0000313" key="12">
    <source>
        <dbReference type="Proteomes" id="UP000698963"/>
    </source>
</evidence>
<feature type="region of interest" description="G4" evidence="7">
    <location>
        <begin position="136"/>
        <end position="139"/>
    </location>
</feature>
<feature type="binding site" evidence="6">
    <location>
        <begin position="64"/>
        <end position="68"/>
    </location>
    <ligand>
        <name>GTP</name>
        <dbReference type="ChEBI" id="CHEBI:37565"/>
    </ligand>
</feature>
<dbReference type="Proteomes" id="UP000698963">
    <property type="component" value="Unassembled WGS sequence"/>
</dbReference>
<reference evidence="11" key="1">
    <citation type="journal article" date="2021" name="PeerJ">
        <title>Extensive microbial diversity within the chicken gut microbiome revealed by metagenomics and culture.</title>
        <authorList>
            <person name="Gilroy R."/>
            <person name="Ravi A."/>
            <person name="Getino M."/>
            <person name="Pursley I."/>
            <person name="Horton D.L."/>
            <person name="Alikhan N.F."/>
            <person name="Baker D."/>
            <person name="Gharbi K."/>
            <person name="Hall N."/>
            <person name="Watson M."/>
            <person name="Adriaenssens E.M."/>
            <person name="Foster-Nyarko E."/>
            <person name="Jarju S."/>
            <person name="Secka A."/>
            <person name="Antonio M."/>
            <person name="Oren A."/>
            <person name="Chaudhuri R.R."/>
            <person name="La Ragione R."/>
            <person name="Hildebrand F."/>
            <person name="Pallen M.J."/>
        </authorList>
    </citation>
    <scope>NUCLEOTIDE SEQUENCE</scope>
    <source>
        <strain evidence="11">ChiGjej2B2-19336</strain>
    </source>
</reference>
<reference evidence="11" key="2">
    <citation type="submission" date="2021-09" db="EMBL/GenBank/DDBJ databases">
        <authorList>
            <person name="Gilroy R."/>
        </authorList>
    </citation>
    <scope>NUCLEOTIDE SEQUENCE</scope>
    <source>
        <strain evidence="11">ChiGjej2B2-19336</strain>
    </source>
</reference>
<dbReference type="InterPro" id="IPR009019">
    <property type="entry name" value="KH_sf_prok-type"/>
</dbReference>
<protein>
    <recommendedName>
        <fullName evidence="2 6">GTPase Era</fullName>
    </recommendedName>
</protein>
<feature type="domain" description="Era-type G" evidence="10">
    <location>
        <begin position="9"/>
        <end position="187"/>
    </location>
</feature>
<dbReference type="GO" id="GO:0005525">
    <property type="term" value="F:GTP binding"/>
    <property type="evidence" value="ECO:0007669"/>
    <property type="project" value="UniProtKB-UniRule"/>
</dbReference>
<evidence type="ECO:0000256" key="6">
    <source>
        <dbReference type="HAMAP-Rule" id="MF_00367"/>
    </source>
</evidence>
<keyword evidence="6" id="KW-0472">Membrane</keyword>
<dbReference type="SUPFAM" id="SSF54814">
    <property type="entry name" value="Prokaryotic type KH domain (KH-domain type II)"/>
    <property type="match status" value="1"/>
</dbReference>
<feature type="region of interest" description="G3" evidence="7">
    <location>
        <begin position="64"/>
        <end position="67"/>
    </location>
</feature>
<dbReference type="NCBIfam" id="NF000908">
    <property type="entry name" value="PRK00089.1"/>
    <property type="match status" value="1"/>
</dbReference>
<dbReference type="InterPro" id="IPR030388">
    <property type="entry name" value="G_ERA_dom"/>
</dbReference>
<dbReference type="PRINTS" id="PR00326">
    <property type="entry name" value="GTP1OBG"/>
</dbReference>
<feature type="region of interest" description="G2" evidence="7">
    <location>
        <begin position="43"/>
        <end position="47"/>
    </location>
</feature>
<keyword evidence="5 6" id="KW-0342">GTP-binding</keyword>
<dbReference type="Gene3D" id="3.40.50.300">
    <property type="entry name" value="P-loop containing nucleotide triphosphate hydrolases"/>
    <property type="match status" value="1"/>
</dbReference>
<comment type="subcellular location">
    <subcellularLocation>
        <location evidence="6">Cytoplasm</location>
    </subcellularLocation>
    <subcellularLocation>
        <location evidence="6">Cell membrane</location>
        <topology evidence="6">Peripheral membrane protein</topology>
    </subcellularLocation>
</comment>
<dbReference type="GO" id="GO:0005829">
    <property type="term" value="C:cytosol"/>
    <property type="evidence" value="ECO:0007669"/>
    <property type="project" value="TreeGrafter"/>
</dbReference>
<name>A0A921AU74_9BACT</name>
<dbReference type="InterPro" id="IPR005225">
    <property type="entry name" value="Small_GTP-bd"/>
</dbReference>
<keyword evidence="6" id="KW-0699">rRNA-binding</keyword>
<feature type="region of interest" description="G1" evidence="7">
    <location>
        <begin position="17"/>
        <end position="24"/>
    </location>
</feature>
<dbReference type="EMBL" id="DYZA01000016">
    <property type="protein sequence ID" value="HJD96161.1"/>
    <property type="molecule type" value="Genomic_DNA"/>
</dbReference>
<feature type="region of interest" description="G5" evidence="7">
    <location>
        <begin position="166"/>
        <end position="168"/>
    </location>
</feature>
<dbReference type="NCBIfam" id="TIGR00231">
    <property type="entry name" value="small_GTP"/>
    <property type="match status" value="1"/>
</dbReference>
<dbReference type="SUPFAM" id="SSF52540">
    <property type="entry name" value="P-loop containing nucleoside triphosphate hydrolases"/>
    <property type="match status" value="1"/>
</dbReference>
<dbReference type="GO" id="GO:0003924">
    <property type="term" value="F:GTPase activity"/>
    <property type="evidence" value="ECO:0007669"/>
    <property type="project" value="UniProtKB-UniRule"/>
</dbReference>
<keyword evidence="6" id="KW-0690">Ribosome biogenesis</keyword>
<dbReference type="CDD" id="cd22534">
    <property type="entry name" value="KH-II_Era"/>
    <property type="match status" value="1"/>
</dbReference>
<evidence type="ECO:0000313" key="11">
    <source>
        <dbReference type="EMBL" id="HJD96161.1"/>
    </source>
</evidence>
<keyword evidence="4 6" id="KW-0694">RNA-binding</keyword>
<dbReference type="RefSeq" id="WP_304120297.1">
    <property type="nucleotide sequence ID" value="NZ_DYZA01000016.1"/>
</dbReference>
<dbReference type="CDD" id="cd04163">
    <property type="entry name" value="Era"/>
    <property type="match status" value="1"/>
</dbReference>
<dbReference type="PROSITE" id="PS51713">
    <property type="entry name" value="G_ERA"/>
    <property type="match status" value="1"/>
</dbReference>
<evidence type="ECO:0000256" key="3">
    <source>
        <dbReference type="ARBA" id="ARBA00022741"/>
    </source>
</evidence>
<dbReference type="Gene3D" id="3.30.300.20">
    <property type="match status" value="1"/>
</dbReference>
<dbReference type="GO" id="GO:0000028">
    <property type="term" value="P:ribosomal small subunit assembly"/>
    <property type="evidence" value="ECO:0007669"/>
    <property type="project" value="TreeGrafter"/>
</dbReference>
<organism evidence="11 12">
    <name type="scientific">Mailhella massiliensis</name>
    <dbReference type="NCBI Taxonomy" id="1903261"/>
    <lineage>
        <taxon>Bacteria</taxon>
        <taxon>Pseudomonadati</taxon>
        <taxon>Thermodesulfobacteriota</taxon>
        <taxon>Desulfovibrionia</taxon>
        <taxon>Desulfovibrionales</taxon>
        <taxon>Desulfovibrionaceae</taxon>
        <taxon>Mailhella</taxon>
    </lineage>
</organism>
<feature type="binding site" evidence="6">
    <location>
        <begin position="136"/>
        <end position="139"/>
    </location>
    <ligand>
        <name>GTP</name>
        <dbReference type="ChEBI" id="CHEBI:37565"/>
    </ligand>
</feature>
<comment type="similarity">
    <text evidence="1 6 7 8">Belongs to the TRAFAC class TrmE-Era-EngA-EngB-Septin-like GTPase superfamily. Era GTPase family.</text>
</comment>
<comment type="subunit">
    <text evidence="6">Monomer.</text>
</comment>
<dbReference type="PROSITE" id="PS50823">
    <property type="entry name" value="KH_TYPE_2"/>
    <property type="match status" value="1"/>
</dbReference>
<dbReference type="InterPro" id="IPR004044">
    <property type="entry name" value="KH_dom_type_2"/>
</dbReference>
<evidence type="ECO:0000256" key="1">
    <source>
        <dbReference type="ARBA" id="ARBA00007921"/>
    </source>
</evidence>
<keyword evidence="6" id="KW-1003">Cell membrane</keyword>